<evidence type="ECO:0000256" key="1">
    <source>
        <dbReference type="SAM" id="SignalP"/>
    </source>
</evidence>
<evidence type="ECO:0000313" key="3">
    <source>
        <dbReference type="Proteomes" id="UP000447434"/>
    </source>
</evidence>
<dbReference type="EMBL" id="WOCE01000009">
    <property type="protein sequence ID" value="KAE9607294.1"/>
    <property type="molecule type" value="Genomic_DNA"/>
</dbReference>
<name>A0A6A4Q1C5_LUPAL</name>
<dbReference type="Proteomes" id="UP000447434">
    <property type="component" value="Chromosome 9"/>
</dbReference>
<gene>
    <name evidence="2" type="ORF">Lalb_Chr09g0328511</name>
</gene>
<protein>
    <submittedName>
        <fullName evidence="2">Uncharacterized protein</fullName>
    </submittedName>
</protein>
<keyword evidence="1" id="KW-0732">Signal</keyword>
<proteinExistence type="predicted"/>
<keyword evidence="3" id="KW-1185">Reference proteome</keyword>
<feature type="chain" id="PRO_5025491279" evidence="1">
    <location>
        <begin position="21"/>
        <end position="52"/>
    </location>
</feature>
<sequence length="52" mass="6113">MFSTLRFCKFFLCIFASDTAIYVCFIHVDVDFDYCIEGLSCIFSFATCFFYT</sequence>
<feature type="signal peptide" evidence="1">
    <location>
        <begin position="1"/>
        <end position="20"/>
    </location>
</feature>
<comment type="caution">
    <text evidence="2">The sequence shown here is derived from an EMBL/GenBank/DDBJ whole genome shotgun (WGS) entry which is preliminary data.</text>
</comment>
<accession>A0A6A4Q1C5</accession>
<organism evidence="2 3">
    <name type="scientific">Lupinus albus</name>
    <name type="common">White lupine</name>
    <name type="synonym">Lupinus termis</name>
    <dbReference type="NCBI Taxonomy" id="3870"/>
    <lineage>
        <taxon>Eukaryota</taxon>
        <taxon>Viridiplantae</taxon>
        <taxon>Streptophyta</taxon>
        <taxon>Embryophyta</taxon>
        <taxon>Tracheophyta</taxon>
        <taxon>Spermatophyta</taxon>
        <taxon>Magnoliopsida</taxon>
        <taxon>eudicotyledons</taxon>
        <taxon>Gunneridae</taxon>
        <taxon>Pentapetalae</taxon>
        <taxon>rosids</taxon>
        <taxon>fabids</taxon>
        <taxon>Fabales</taxon>
        <taxon>Fabaceae</taxon>
        <taxon>Papilionoideae</taxon>
        <taxon>50 kb inversion clade</taxon>
        <taxon>genistoids sensu lato</taxon>
        <taxon>core genistoids</taxon>
        <taxon>Genisteae</taxon>
        <taxon>Lupinus</taxon>
    </lineage>
</organism>
<reference evidence="3" key="1">
    <citation type="journal article" date="2020" name="Nat. Commun.">
        <title>Genome sequence of the cluster root forming white lupin.</title>
        <authorList>
            <person name="Hufnagel B."/>
            <person name="Marques A."/>
            <person name="Soriano A."/>
            <person name="Marques L."/>
            <person name="Divol F."/>
            <person name="Doumas P."/>
            <person name="Sallet E."/>
            <person name="Mancinotti D."/>
            <person name="Carrere S."/>
            <person name="Marande W."/>
            <person name="Arribat S."/>
            <person name="Keller J."/>
            <person name="Huneau C."/>
            <person name="Blein T."/>
            <person name="Aime D."/>
            <person name="Laguerre M."/>
            <person name="Taylor J."/>
            <person name="Schubert V."/>
            <person name="Nelson M."/>
            <person name="Geu-Flores F."/>
            <person name="Crespi M."/>
            <person name="Gallardo-Guerrero K."/>
            <person name="Delaux P.-M."/>
            <person name="Salse J."/>
            <person name="Berges H."/>
            <person name="Guyot R."/>
            <person name="Gouzy J."/>
            <person name="Peret B."/>
        </authorList>
    </citation>
    <scope>NUCLEOTIDE SEQUENCE [LARGE SCALE GENOMIC DNA]</scope>
    <source>
        <strain evidence="3">cv. Amiga</strain>
    </source>
</reference>
<dbReference type="AlphaFoldDB" id="A0A6A4Q1C5"/>
<evidence type="ECO:0000313" key="2">
    <source>
        <dbReference type="EMBL" id="KAE9607294.1"/>
    </source>
</evidence>